<dbReference type="InterPro" id="IPR039426">
    <property type="entry name" value="TonB-dep_rcpt-like"/>
</dbReference>
<evidence type="ECO:0000256" key="3">
    <source>
        <dbReference type="ARBA" id="ARBA00022452"/>
    </source>
</evidence>
<evidence type="ECO:0000256" key="4">
    <source>
        <dbReference type="ARBA" id="ARBA00022692"/>
    </source>
</evidence>
<keyword evidence="6 8" id="KW-0472">Membrane</keyword>
<dbReference type="RefSeq" id="WP_117953110.1">
    <property type="nucleotide sequence ID" value="NZ_QRAN01000004.1"/>
</dbReference>
<dbReference type="PANTHER" id="PTHR47234:SF3">
    <property type="entry name" value="SECRETIN_TONB SHORT N-TERMINAL DOMAIN-CONTAINING PROTEIN"/>
    <property type="match status" value="1"/>
</dbReference>
<dbReference type="Gene3D" id="2.40.170.20">
    <property type="entry name" value="TonB-dependent receptor, beta-barrel domain"/>
    <property type="match status" value="1"/>
</dbReference>
<evidence type="ECO:0000256" key="9">
    <source>
        <dbReference type="RuleBase" id="RU003357"/>
    </source>
</evidence>
<comment type="caution">
    <text evidence="13">The sequence shown here is derived from an EMBL/GenBank/DDBJ whole genome shotgun (WGS) entry which is preliminary data.</text>
</comment>
<dbReference type="SUPFAM" id="SSF56935">
    <property type="entry name" value="Porins"/>
    <property type="match status" value="1"/>
</dbReference>
<dbReference type="Pfam" id="PF00593">
    <property type="entry name" value="TonB_dep_Rec_b-barrel"/>
    <property type="match status" value="1"/>
</dbReference>
<evidence type="ECO:0000256" key="7">
    <source>
        <dbReference type="ARBA" id="ARBA00023237"/>
    </source>
</evidence>
<evidence type="ECO:0000256" key="6">
    <source>
        <dbReference type="ARBA" id="ARBA00023136"/>
    </source>
</evidence>
<dbReference type="InterPro" id="IPR037066">
    <property type="entry name" value="Plug_dom_sf"/>
</dbReference>
<dbReference type="Proteomes" id="UP000265509">
    <property type="component" value="Unassembled WGS sequence"/>
</dbReference>
<evidence type="ECO:0000256" key="2">
    <source>
        <dbReference type="ARBA" id="ARBA00022448"/>
    </source>
</evidence>
<feature type="domain" description="TonB-dependent receptor-like beta-barrel" evidence="11">
    <location>
        <begin position="352"/>
        <end position="817"/>
    </location>
</feature>
<keyword evidence="10" id="KW-0732">Signal</keyword>
<keyword evidence="14" id="KW-1185">Reference proteome</keyword>
<dbReference type="CDD" id="cd01347">
    <property type="entry name" value="ligand_gated_channel"/>
    <property type="match status" value="1"/>
</dbReference>
<evidence type="ECO:0000256" key="5">
    <source>
        <dbReference type="ARBA" id="ARBA00023077"/>
    </source>
</evidence>
<dbReference type="InterPro" id="IPR036942">
    <property type="entry name" value="Beta-barrel_TonB_sf"/>
</dbReference>
<keyword evidence="2 8" id="KW-0813">Transport</keyword>
<dbReference type="EMBL" id="QRAN01000004">
    <property type="protein sequence ID" value="RLQ22804.1"/>
    <property type="molecule type" value="Genomic_DNA"/>
</dbReference>
<evidence type="ECO:0000313" key="14">
    <source>
        <dbReference type="Proteomes" id="UP000265509"/>
    </source>
</evidence>
<evidence type="ECO:0000259" key="12">
    <source>
        <dbReference type="Pfam" id="PF07715"/>
    </source>
</evidence>
<evidence type="ECO:0000259" key="11">
    <source>
        <dbReference type="Pfam" id="PF00593"/>
    </source>
</evidence>
<evidence type="ECO:0000256" key="1">
    <source>
        <dbReference type="ARBA" id="ARBA00004571"/>
    </source>
</evidence>
<feature type="signal peptide" evidence="10">
    <location>
        <begin position="1"/>
        <end position="27"/>
    </location>
</feature>
<keyword evidence="3 8" id="KW-1134">Transmembrane beta strand</keyword>
<comment type="subcellular location">
    <subcellularLocation>
        <location evidence="1 8">Cell outer membrane</location>
        <topology evidence="1 8">Multi-pass membrane protein</topology>
    </subcellularLocation>
</comment>
<evidence type="ECO:0000256" key="10">
    <source>
        <dbReference type="SAM" id="SignalP"/>
    </source>
</evidence>
<dbReference type="InterPro" id="IPR012910">
    <property type="entry name" value="Plug_dom"/>
</dbReference>
<sequence>MHTVNKTILASAIMALTPTIGASYASAQERMNQLEEVVVTGTRKEGLTPTETLSPIDLIGGEVLTNQGAFDLTDSLTKIAPSLNTQRFPIADGTAFVRPVTLRNLSPDHTLVLMNGTRRHRSALVNLQLAPLGTVNQGSQGVDFQTFPAAAIKRVEVLRDGASAQYGSDAIAGVVNVILKDAAEGFSINGQYGEYQEGDGERTSVSVNGGLALGDTGFMNLTGEYSESDTTSRGNARPDAAAVGDIVGDSQVPYDGLGQRWGDPEIETWKFAANTAYALGDALELYGTATYMDQETTGGFFYRGPVLPGDLNRDLPARTTLKIDNDGDGFADAASQSLVDSILAQGLVPNDYLTANGNSPSGYDLLNPIHTRYPGGYSPLFGADITDYEVVFGGRGELMDAGLSYDVRARYGENEVEYNLEDSINPSLGALSPTSFNPGTLTQEESSVNADFVKTFDNSPINLGFGAEWRNETYVIDQGDAASIAVGPTFAVFGLGSDGFQGFAPESSGEFESDSWAAYVDLETDITENLSAAIALRYEDYDEFDDTTDWKVSARYDFSDSFAIRATANTGFRAPSPGQVNTLNVTTTADSSGNLIPTGTYPVDHPISQVLGSEPLEAEESKSYTVGLVWTPGDRYNITVDYYDISIDDRLALVQNTINQENVDDLIAIDYDNAELLLNAGAAYFANGFDTNVSGVDIAVSTWYDLGGGTLVADWRHNWNEQDIDRVNNSSIGPDRVFDLENQVPENSSVLTFDYERDAFRGLVRVNYYDEWSTTGGLFGPGDASDATTYDSTVLVDLELSYTFADHYVVSVGGENIFDEYPDSEADGTLGFLGAEYAVTSPFGFNGAFWYARFSAAF</sequence>
<dbReference type="OrthoDB" id="9805434at2"/>
<keyword evidence="5 9" id="KW-0798">TonB box</keyword>
<dbReference type="PROSITE" id="PS52016">
    <property type="entry name" value="TONB_DEPENDENT_REC_3"/>
    <property type="match status" value="1"/>
</dbReference>
<dbReference type="InterPro" id="IPR000531">
    <property type="entry name" value="Beta-barrel_TonB"/>
</dbReference>
<name>A0A3L7DZW6_9GAMM</name>
<dbReference type="Pfam" id="PF07715">
    <property type="entry name" value="Plug"/>
    <property type="match status" value="1"/>
</dbReference>
<dbReference type="GO" id="GO:0009279">
    <property type="term" value="C:cell outer membrane"/>
    <property type="evidence" value="ECO:0007669"/>
    <property type="project" value="UniProtKB-SubCell"/>
</dbReference>
<dbReference type="PANTHER" id="PTHR47234">
    <property type="match status" value="1"/>
</dbReference>
<keyword evidence="13" id="KW-0675">Receptor</keyword>
<reference evidence="13 14" key="1">
    <citation type="submission" date="2018-07" db="EMBL/GenBank/DDBJ databases">
        <title>Halioglobus sp. genome submission.</title>
        <authorList>
            <person name="Ye M.-Q."/>
            <person name="Du Z.-J."/>
        </authorList>
    </citation>
    <scope>NUCLEOTIDE SEQUENCE [LARGE SCALE GENOMIC DNA]</scope>
    <source>
        <strain evidence="13 14">U0301</strain>
    </source>
</reference>
<gene>
    <name evidence="13" type="ORF">DWB85_04990</name>
</gene>
<feature type="domain" description="TonB-dependent receptor plug" evidence="12">
    <location>
        <begin position="51"/>
        <end position="174"/>
    </location>
</feature>
<proteinExistence type="inferred from homology"/>
<accession>A0A3L7DZW6</accession>
<comment type="similarity">
    <text evidence="8 9">Belongs to the TonB-dependent receptor family.</text>
</comment>
<evidence type="ECO:0000256" key="8">
    <source>
        <dbReference type="PROSITE-ProRule" id="PRU01360"/>
    </source>
</evidence>
<feature type="chain" id="PRO_5018007661" evidence="10">
    <location>
        <begin position="28"/>
        <end position="858"/>
    </location>
</feature>
<protein>
    <submittedName>
        <fullName evidence="13">TonB-dependent receptor</fullName>
    </submittedName>
</protein>
<dbReference type="Gene3D" id="2.170.130.10">
    <property type="entry name" value="TonB-dependent receptor, plug domain"/>
    <property type="match status" value="1"/>
</dbReference>
<evidence type="ECO:0000313" key="13">
    <source>
        <dbReference type="EMBL" id="RLQ22804.1"/>
    </source>
</evidence>
<keyword evidence="4 8" id="KW-0812">Transmembrane</keyword>
<dbReference type="AlphaFoldDB" id="A0A3L7DZW6"/>
<organism evidence="13 14">
    <name type="scientific">Seongchinamella sediminis</name>
    <dbReference type="NCBI Taxonomy" id="2283635"/>
    <lineage>
        <taxon>Bacteria</taxon>
        <taxon>Pseudomonadati</taxon>
        <taxon>Pseudomonadota</taxon>
        <taxon>Gammaproteobacteria</taxon>
        <taxon>Cellvibrionales</taxon>
        <taxon>Halieaceae</taxon>
        <taxon>Seongchinamella</taxon>
    </lineage>
</organism>
<keyword evidence="7 8" id="KW-0998">Cell outer membrane</keyword>